<proteinExistence type="predicted"/>
<dbReference type="RefSeq" id="XP_011130525.1">
    <property type="nucleotide sequence ID" value="XM_011132223.1"/>
</dbReference>
<organism evidence="2 3">
    <name type="scientific">Gregarina niphandrodes</name>
    <name type="common">Septate eugregarine</name>
    <dbReference type="NCBI Taxonomy" id="110365"/>
    <lineage>
        <taxon>Eukaryota</taxon>
        <taxon>Sar</taxon>
        <taxon>Alveolata</taxon>
        <taxon>Apicomplexa</taxon>
        <taxon>Conoidasida</taxon>
        <taxon>Gregarinasina</taxon>
        <taxon>Eugregarinorida</taxon>
        <taxon>Gregarinidae</taxon>
        <taxon>Gregarina</taxon>
    </lineage>
</organism>
<protein>
    <submittedName>
        <fullName evidence="2">Uncharacterized protein</fullName>
    </submittedName>
</protein>
<feature type="region of interest" description="Disordered" evidence="1">
    <location>
        <begin position="136"/>
        <end position="163"/>
    </location>
</feature>
<dbReference type="EMBL" id="AFNH02000583">
    <property type="protein sequence ID" value="EZG66674.1"/>
    <property type="molecule type" value="Genomic_DNA"/>
</dbReference>
<feature type="compositionally biased region" description="Low complexity" evidence="1">
    <location>
        <begin position="274"/>
        <end position="295"/>
    </location>
</feature>
<evidence type="ECO:0000313" key="2">
    <source>
        <dbReference type="EMBL" id="EZG66674.1"/>
    </source>
</evidence>
<sequence length="1215" mass="128031">MTPVGNRPRTTSTGSLIEHPPETPRSFTRPDGGTRRDSAKPDSTRMLVIVSPDTIRTDSMQTDTMRTSTPARERFDTRSFNDSGTMTNDFSDDSRSPNNQDSRGSLVMPDLRFDDAAGRVPNLISNLMSEEMSGSMASNVLGTDKTSRSPRLAHKSAVSDAESTEFVQECSGLVQDCSGPKDGSEDGVSNRGNIPFGRDIPAGITDPDEMVSSGSNGPAMEASQRVNRTPTDSAAGSETFEESSKSDQEPPRLSSRSGYSSLALPSRGENHLEGSPLRPGSGSLSLDDLSAKLDGPYGSAGNLKSDFESDCMSDPNDAARYAGEFEAPLSNSESLHSEGLTVPAAARSAVPSESDAPTAAANNLSPNELSRADLSGVGPVRLERAAEDENSSSPSASVSLASVPSAPAPSAFAPSAFAPSAFAPSASSRAASSRAESSEVGEASYDYGEEGARTGAVGRSPEVGAHDYRDSFGSPEFVRPELVSDTREMQTATESALRIDSGFLDGDGDGAGRFDQPGAEGAVGLTAAASPTTTLTSISPTTTLTTTTLTTRNISQTTRNMTGRIIRNLSTRSPNGVGSNGVGSTAVRLSPARLGRVWSPMAPSSRENESGTSVDVVATTREDVNVVINWSLGVIQIKNMTVPFRRCGIRCVREDRVVLEVNSCGLSTWTLLPECPVHGRELVERLQSVVRPCVRERLVCGGTVLAEGQRPGVGQMTIVATPGGTGGTELLSNSVRARVLAALSAQTHKTWWQRVTALCLHPAPEEESATFLTIGRFHTNGQTNQDGNCLASNPRTPANFQWNAEPMALRSLLLCAPLCDGAQPVVEDCQALMVGALLKKLTGNSHSLEAVASGPRLARSAAQIQGYLNRDRGRTVRKLPLVAVPAFDPVFAAACETDPPDVARLAAQEIQTLPEKLGLVEAALRGQGPIVMRLGGGGLARGVNTADCVGDPRLDSESAQGSAALLQAFRFPHTDSGAWTRILGVSFGHARAKMPAIERGTTHHVAVLHSNLLKLAFLHLTGINKCAMPQLNVPHAAVLPLGLDVRGTPFGIVADAGATLVTEDLDTLTFSPESAHTDARGSPHGAIPHSQYPGSLGQYPAENAAGIGAGADPGGLEFIRGTTPPKQVVLIRTGHNRFDHEDQGLTDIGRKQIRATARWLGQCYDKVEGILGQPTYWYAAGLAPAGPTVSISLNESLDVFKETLTTYLPLSMSEM</sequence>
<feature type="region of interest" description="Disordered" evidence="1">
    <location>
        <begin position="1"/>
        <end position="106"/>
    </location>
</feature>
<feature type="compositionally biased region" description="Polar residues" evidence="1">
    <location>
        <begin position="57"/>
        <end position="70"/>
    </location>
</feature>
<dbReference type="VEuPathDB" id="CryptoDB:GNI_077630"/>
<feature type="compositionally biased region" description="Polar residues" evidence="1">
    <location>
        <begin position="80"/>
        <end position="89"/>
    </location>
</feature>
<dbReference type="GeneID" id="22912812"/>
<comment type="caution">
    <text evidence="2">The sequence shown here is derived from an EMBL/GenBank/DDBJ whole genome shotgun (WGS) entry which is preliminary data.</text>
</comment>
<feature type="region of interest" description="Disordered" evidence="1">
    <location>
        <begin position="175"/>
        <end position="477"/>
    </location>
</feature>
<accession>A0A023B6R2</accession>
<evidence type="ECO:0000313" key="3">
    <source>
        <dbReference type="Proteomes" id="UP000019763"/>
    </source>
</evidence>
<feature type="compositionally biased region" description="Low complexity" evidence="1">
    <location>
        <begin position="391"/>
        <end position="444"/>
    </location>
</feature>
<name>A0A023B6R2_GRENI</name>
<reference evidence="2" key="1">
    <citation type="submission" date="2013-12" db="EMBL/GenBank/DDBJ databases">
        <authorList>
            <person name="Omoto C.K."/>
            <person name="Sibley D."/>
            <person name="Venepally P."/>
            <person name="Hadjithomas M."/>
            <person name="Karamycheva S."/>
            <person name="Brunk B."/>
            <person name="Roos D."/>
            <person name="Caler E."/>
            <person name="Lorenzi H."/>
        </authorList>
    </citation>
    <scope>NUCLEOTIDE SEQUENCE</scope>
</reference>
<keyword evidence="3" id="KW-1185">Reference proteome</keyword>
<feature type="compositionally biased region" description="Basic and acidic residues" evidence="1">
    <location>
        <begin position="32"/>
        <end position="43"/>
    </location>
</feature>
<gene>
    <name evidence="2" type="ORF">GNI_077630</name>
</gene>
<feature type="region of interest" description="Disordered" evidence="1">
    <location>
        <begin position="1072"/>
        <end position="1095"/>
    </location>
</feature>
<dbReference type="AlphaFoldDB" id="A0A023B6R2"/>
<evidence type="ECO:0000256" key="1">
    <source>
        <dbReference type="SAM" id="MobiDB-lite"/>
    </source>
</evidence>
<feature type="compositionally biased region" description="Polar residues" evidence="1">
    <location>
        <begin position="224"/>
        <end position="236"/>
    </location>
</feature>
<dbReference type="Proteomes" id="UP000019763">
    <property type="component" value="Unassembled WGS sequence"/>
</dbReference>